<evidence type="ECO:0000313" key="4">
    <source>
        <dbReference type="Proteomes" id="UP000663854"/>
    </source>
</evidence>
<keyword evidence="5" id="KW-1185">Reference proteome</keyword>
<dbReference type="AlphaFoldDB" id="A0A815AVB5"/>
<dbReference type="EMBL" id="CAJNOL010003034">
    <property type="protein sequence ID" value="CAF1542927.1"/>
    <property type="molecule type" value="Genomic_DNA"/>
</dbReference>
<feature type="domain" description="F-box" evidence="1">
    <location>
        <begin position="2"/>
        <end position="40"/>
    </location>
</feature>
<organism evidence="2 4">
    <name type="scientific">Rotaria sordida</name>
    <dbReference type="NCBI Taxonomy" id="392033"/>
    <lineage>
        <taxon>Eukaryota</taxon>
        <taxon>Metazoa</taxon>
        <taxon>Spiralia</taxon>
        <taxon>Gnathifera</taxon>
        <taxon>Rotifera</taxon>
        <taxon>Eurotatoria</taxon>
        <taxon>Bdelloidea</taxon>
        <taxon>Philodinida</taxon>
        <taxon>Philodinidae</taxon>
        <taxon>Rotaria</taxon>
    </lineage>
</organism>
<gene>
    <name evidence="3" type="ORF">JXQ802_LOCUS43079</name>
    <name evidence="2" type="ORF">PYM288_LOCUS27989</name>
</gene>
<proteinExistence type="predicted"/>
<reference evidence="2" key="1">
    <citation type="submission" date="2021-02" db="EMBL/GenBank/DDBJ databases">
        <authorList>
            <person name="Nowell W R."/>
        </authorList>
    </citation>
    <scope>NUCLEOTIDE SEQUENCE</scope>
</reference>
<evidence type="ECO:0000259" key="1">
    <source>
        <dbReference type="PROSITE" id="PS50181"/>
    </source>
</evidence>
<dbReference type="EMBL" id="CAJNOH010001960">
    <property type="protein sequence ID" value="CAF1263259.1"/>
    <property type="molecule type" value="Genomic_DNA"/>
</dbReference>
<evidence type="ECO:0000313" key="3">
    <source>
        <dbReference type="EMBL" id="CAF1542927.1"/>
    </source>
</evidence>
<name>A0A815AVB5_9BILA</name>
<evidence type="ECO:0000313" key="2">
    <source>
        <dbReference type="EMBL" id="CAF1263259.1"/>
    </source>
</evidence>
<dbReference type="Proteomes" id="UP000663854">
    <property type="component" value="Unassembled WGS sequence"/>
</dbReference>
<comment type="caution">
    <text evidence="2">The sequence shown here is derived from an EMBL/GenBank/DDBJ whole genome shotgun (WGS) entry which is preliminary data.</text>
</comment>
<sequence length="691" mass="82630">MITTIETLPNEILLHIFSYLPWFDMLTSLWSLNIRFNSLICSTLSIDNNSLNSGLVITHGLSYNKCRSILFSLISNCSSLASSIQRIYFDGRSSIACDLSYEWLFTNKNILRFPNLKSLILIRCESIEPTIQSLSYLIEHQLDNLTLTFDDQVFKRIHHLTRASLPTSHIENEMIMIKQFLCKLFSDQCQLISFRLDISNESRDGSIHRCLSSSFYIFSNLISYQHQSYCVTLRYLYIRINQIRFLEDLIEHVPNLEKLSVELDCSLGSFASWRKSNVEILKQSKTNWFNKIQKLKYFSLKTFIYEDYEFIYLKWLLNNLNYIEKLQLHIKHDILNERICHNIMKSLIDANFIRQYCLPDLIPNLIYFNFYIYWKCQLSFNDIEIIKNSFKIHPFFISYQWTDVTCLFDPIIECQHLFSSFNNTVQSYNSFINYSYIFNWPPLYNIWYNLYPSLYLFLERFNDYYRHVSCIKVYKNSIQDFNKTDLLMSLEILSNMKENNRIDGLFRNVTKIQFGTYFDRRNRYNHLAIDQNEIRAKILAYLISMTVQLKYLLVERFEWLLHIVQYTSDKLIINTLNTVQYAEFCLSSCHYGCSEQVRIGKNLVPFLSTYMPHLQTLHLWRPGDFPWTSTQHVTVFEQDLCQLKENLKEFTFLNVYGKTDPKKVEPYRLMVQTRFPHSRIDVDISRFRLWF</sequence>
<protein>
    <recommendedName>
        <fullName evidence="1">F-box domain-containing protein</fullName>
    </recommendedName>
</protein>
<evidence type="ECO:0000313" key="5">
    <source>
        <dbReference type="Proteomes" id="UP000663870"/>
    </source>
</evidence>
<dbReference type="InterPro" id="IPR001810">
    <property type="entry name" value="F-box_dom"/>
</dbReference>
<accession>A0A815AVB5</accession>
<dbReference type="Proteomes" id="UP000663870">
    <property type="component" value="Unassembled WGS sequence"/>
</dbReference>
<dbReference type="PROSITE" id="PS50181">
    <property type="entry name" value="FBOX"/>
    <property type="match status" value="1"/>
</dbReference>